<reference evidence="1 2" key="1">
    <citation type="journal article" date="2019" name="Nat. Ecol. Evol.">
        <title>Megaphylogeny resolves global patterns of mushroom evolution.</title>
        <authorList>
            <person name="Varga T."/>
            <person name="Krizsan K."/>
            <person name="Foldi C."/>
            <person name="Dima B."/>
            <person name="Sanchez-Garcia M."/>
            <person name="Sanchez-Ramirez S."/>
            <person name="Szollosi G.J."/>
            <person name="Szarkandi J.G."/>
            <person name="Papp V."/>
            <person name="Albert L."/>
            <person name="Andreopoulos W."/>
            <person name="Angelini C."/>
            <person name="Antonin V."/>
            <person name="Barry K.W."/>
            <person name="Bougher N.L."/>
            <person name="Buchanan P."/>
            <person name="Buyck B."/>
            <person name="Bense V."/>
            <person name="Catcheside P."/>
            <person name="Chovatia M."/>
            <person name="Cooper J."/>
            <person name="Damon W."/>
            <person name="Desjardin D."/>
            <person name="Finy P."/>
            <person name="Geml J."/>
            <person name="Haridas S."/>
            <person name="Hughes K."/>
            <person name="Justo A."/>
            <person name="Karasinski D."/>
            <person name="Kautmanova I."/>
            <person name="Kiss B."/>
            <person name="Kocsube S."/>
            <person name="Kotiranta H."/>
            <person name="LaButti K.M."/>
            <person name="Lechner B.E."/>
            <person name="Liimatainen K."/>
            <person name="Lipzen A."/>
            <person name="Lukacs Z."/>
            <person name="Mihaltcheva S."/>
            <person name="Morgado L.N."/>
            <person name="Niskanen T."/>
            <person name="Noordeloos M.E."/>
            <person name="Ohm R.A."/>
            <person name="Ortiz-Santana B."/>
            <person name="Ovrebo C."/>
            <person name="Racz N."/>
            <person name="Riley R."/>
            <person name="Savchenko A."/>
            <person name="Shiryaev A."/>
            <person name="Soop K."/>
            <person name="Spirin V."/>
            <person name="Szebenyi C."/>
            <person name="Tomsovsky M."/>
            <person name="Tulloss R.E."/>
            <person name="Uehling J."/>
            <person name="Grigoriev I.V."/>
            <person name="Vagvolgyi C."/>
            <person name="Papp T."/>
            <person name="Martin F.M."/>
            <person name="Miettinen O."/>
            <person name="Hibbett D.S."/>
            <person name="Nagy L.G."/>
        </authorList>
    </citation>
    <scope>NUCLEOTIDE SEQUENCE [LARGE SCALE GENOMIC DNA]</scope>
    <source>
        <strain evidence="1 2">NL-1719</strain>
    </source>
</reference>
<protein>
    <submittedName>
        <fullName evidence="1">Uncharacterized protein</fullName>
    </submittedName>
</protein>
<evidence type="ECO:0000313" key="1">
    <source>
        <dbReference type="EMBL" id="TFK72259.1"/>
    </source>
</evidence>
<dbReference type="EMBL" id="ML208287">
    <property type="protein sequence ID" value="TFK72259.1"/>
    <property type="molecule type" value="Genomic_DNA"/>
</dbReference>
<name>A0ACD3B3P2_9AGAR</name>
<sequence length="587" mass="67007">MTSHVGDKTLHLPQGQYNEHNVIQNIQNITTSPPPDNRLVKVLRERMCAGAAFDSAERGDPPRCHKDTRRAILSSTSSWVDDITALFFYLWITGWAGVGKSAILQTLAEEFATKSRLAASFFFFQASRNRNTIHGFIATIACQLMESVPGAREIILRKISNNATIFVDKSFEGQWQILVVDTLRKLPPPAPMLIVIDGVDEILSHGEQETLLRAVLWSVVQLGPGYKLLVAARPEGQIEAIFRQTIFRLLGLTNVNRVDLGNTPDAKADIGLFLRLSLEETRIRKRLSLSVPTRQSWPEQRTIECLVDKASGQFIYAKTIVCFVEHLDDDPDAALEMIMNRDPHLKSFKELDYLYLLLMERIKRLTKKQNHDLLHHLLVCIYMHLVKEFEGQIRLLCPRAPNVGLPNILLGKLDPVVDENGEYRHKSFIEFLTKPSAPHPFSINSWHISEVISQCLSPILASRRDATLLFRFLECSSPTPGIILRLHDMPQGTLASWNRMPGCRSDGSLWDDTYLRCWSLGWLSINYHSSSNNRVELNVDPRPPLHSWWNPLFVFIGLPYYTCLAIIQTSRYLYKFRIHDLEHIDKL</sequence>
<organism evidence="1 2">
    <name type="scientific">Pluteus cervinus</name>
    <dbReference type="NCBI Taxonomy" id="181527"/>
    <lineage>
        <taxon>Eukaryota</taxon>
        <taxon>Fungi</taxon>
        <taxon>Dikarya</taxon>
        <taxon>Basidiomycota</taxon>
        <taxon>Agaricomycotina</taxon>
        <taxon>Agaricomycetes</taxon>
        <taxon>Agaricomycetidae</taxon>
        <taxon>Agaricales</taxon>
        <taxon>Pluteineae</taxon>
        <taxon>Pluteaceae</taxon>
        <taxon>Pluteus</taxon>
    </lineage>
</organism>
<proteinExistence type="predicted"/>
<gene>
    <name evidence="1" type="ORF">BDN72DRAFT_957423</name>
</gene>
<accession>A0ACD3B3P2</accession>
<dbReference type="Proteomes" id="UP000308600">
    <property type="component" value="Unassembled WGS sequence"/>
</dbReference>
<evidence type="ECO:0000313" key="2">
    <source>
        <dbReference type="Proteomes" id="UP000308600"/>
    </source>
</evidence>
<keyword evidence="2" id="KW-1185">Reference proteome</keyword>